<dbReference type="Proteomes" id="UP000297229">
    <property type="component" value="Unassembled WGS sequence"/>
</dbReference>
<gene>
    <name evidence="1" type="ORF">BELL_0417g00030</name>
</gene>
<dbReference type="AlphaFoldDB" id="A0A4Z1JV56"/>
<sequence>MSGSGGGYYKYRCKYWLLYNCENWVWVNNESCAKCLASGRDEIIVSASQLRMSREIFVPQIQDGNLYYTVMEIVALSDFDSGWIVKEPKSPEFPTTTSPTAESLPANNGAVSQVTRVQILPAQKDTR</sequence>
<keyword evidence="2" id="KW-1185">Reference proteome</keyword>
<reference evidence="1 2" key="1">
    <citation type="submission" date="2017-12" db="EMBL/GenBank/DDBJ databases">
        <title>Comparative genomics of Botrytis spp.</title>
        <authorList>
            <person name="Valero-Jimenez C.A."/>
            <person name="Tapia P."/>
            <person name="Veloso J."/>
            <person name="Silva-Moreno E."/>
            <person name="Staats M."/>
            <person name="Valdes J.H."/>
            <person name="Van Kan J.A.L."/>
        </authorList>
    </citation>
    <scope>NUCLEOTIDE SEQUENCE [LARGE SCALE GENOMIC DNA]</scope>
    <source>
        <strain evidence="1 2">Be9601</strain>
    </source>
</reference>
<dbReference type="OrthoDB" id="6079484at2759"/>
<organism evidence="1 2">
    <name type="scientific">Botrytis elliptica</name>
    <dbReference type="NCBI Taxonomy" id="278938"/>
    <lineage>
        <taxon>Eukaryota</taxon>
        <taxon>Fungi</taxon>
        <taxon>Dikarya</taxon>
        <taxon>Ascomycota</taxon>
        <taxon>Pezizomycotina</taxon>
        <taxon>Leotiomycetes</taxon>
        <taxon>Helotiales</taxon>
        <taxon>Sclerotiniaceae</taxon>
        <taxon>Botrytis</taxon>
    </lineage>
</organism>
<comment type="caution">
    <text evidence="1">The sequence shown here is derived from an EMBL/GenBank/DDBJ whole genome shotgun (WGS) entry which is preliminary data.</text>
</comment>
<proteinExistence type="predicted"/>
<evidence type="ECO:0000313" key="2">
    <source>
        <dbReference type="Proteomes" id="UP000297229"/>
    </source>
</evidence>
<accession>A0A4Z1JV56</accession>
<name>A0A4Z1JV56_9HELO</name>
<dbReference type="EMBL" id="PQXM01000415">
    <property type="protein sequence ID" value="TGO72797.1"/>
    <property type="molecule type" value="Genomic_DNA"/>
</dbReference>
<evidence type="ECO:0000313" key="1">
    <source>
        <dbReference type="EMBL" id="TGO72797.1"/>
    </source>
</evidence>
<protein>
    <submittedName>
        <fullName evidence="1">Uncharacterized protein</fullName>
    </submittedName>
</protein>